<reference evidence="6" key="1">
    <citation type="submission" date="2021-01" db="EMBL/GenBank/DDBJ databases">
        <authorList>
            <person name="Kaushik A."/>
        </authorList>
    </citation>
    <scope>NUCLEOTIDE SEQUENCE</scope>
    <source>
        <strain evidence="6">AG6-10EEA</strain>
    </source>
</reference>
<dbReference type="Pfam" id="PF01753">
    <property type="entry name" value="zf-MYND"/>
    <property type="match status" value="1"/>
</dbReference>
<gene>
    <name evidence="6" type="ORF">RDB_LOCUS185600</name>
</gene>
<evidence type="ECO:0000313" key="7">
    <source>
        <dbReference type="Proteomes" id="UP000663853"/>
    </source>
</evidence>
<dbReference type="EMBL" id="CAJMXA010004246">
    <property type="protein sequence ID" value="CAE6538101.1"/>
    <property type="molecule type" value="Genomic_DNA"/>
</dbReference>
<dbReference type="GO" id="GO:0008270">
    <property type="term" value="F:zinc ion binding"/>
    <property type="evidence" value="ECO:0007669"/>
    <property type="project" value="UniProtKB-KW"/>
</dbReference>
<accession>A0A8H3DPS0</accession>
<dbReference type="AlphaFoldDB" id="A0A8H3DPS0"/>
<evidence type="ECO:0000256" key="4">
    <source>
        <dbReference type="PROSITE-ProRule" id="PRU00134"/>
    </source>
</evidence>
<evidence type="ECO:0000259" key="5">
    <source>
        <dbReference type="PROSITE" id="PS50865"/>
    </source>
</evidence>
<protein>
    <recommendedName>
        <fullName evidence="5">MYND-type domain-containing protein</fullName>
    </recommendedName>
</protein>
<sequence length="585" mass="66375">MIQRSGRHPRWGRPLAQYVPLHTEDASRGQYYRREFEPIALEGIKQVCRLAGDGSTISKRDVDQVALTTLDAILVLSQSPLYLHHLESTSLISGCIKLMATVQVAGKPSPFSYEYGYLCFKIIALAVGVCVLARRYELAETISEMIADQDTVLLDIFSRRVSGVIAEETEEAYGHDPACDWILGWVKAPDRPQQPPLASRADIMNLLTILEGDREAFLIAITSTITPGLSGVMFMLWRHVHAKCISKSHPRPEILVVPFSELLWRCMLAATTDEVTPLMYMFNDMEAVSEHWDKHSKRYDGEDSIVILNTYTMRLAPTNLRRYSRLTSVEMTSLLRFIKWTVNPGCEDLFPEVFSMTLDRMWEAVEGKEVDDGYLVDAVGRTLVYLGDFLQLLEHMYPLSGPIVQEITMLLIKKRSLDLVGQTMLLMKPTRAPPAQDTDTGRNTVFLGFVEMLYERIEQLLPAHVLAREFGIYVAEWLNLHRHFISLRYRTENETRTKWDHFRMCGASWRHMAKTLGLEPKIKAALESGKRCNYSRCPAPDDLGGGELTCPLCSEPTYCSAQCQARDWALDLGLGSHKQLCKRST</sequence>
<evidence type="ECO:0000256" key="2">
    <source>
        <dbReference type="ARBA" id="ARBA00022771"/>
    </source>
</evidence>
<dbReference type="PROSITE" id="PS50865">
    <property type="entry name" value="ZF_MYND_2"/>
    <property type="match status" value="1"/>
</dbReference>
<organism evidence="6 7">
    <name type="scientific">Rhizoctonia solani</name>
    <dbReference type="NCBI Taxonomy" id="456999"/>
    <lineage>
        <taxon>Eukaryota</taxon>
        <taxon>Fungi</taxon>
        <taxon>Dikarya</taxon>
        <taxon>Basidiomycota</taxon>
        <taxon>Agaricomycotina</taxon>
        <taxon>Agaricomycetes</taxon>
        <taxon>Cantharellales</taxon>
        <taxon>Ceratobasidiaceae</taxon>
        <taxon>Rhizoctonia</taxon>
    </lineage>
</organism>
<evidence type="ECO:0000256" key="1">
    <source>
        <dbReference type="ARBA" id="ARBA00022723"/>
    </source>
</evidence>
<keyword evidence="2 4" id="KW-0863">Zinc-finger</keyword>
<evidence type="ECO:0000256" key="3">
    <source>
        <dbReference type="ARBA" id="ARBA00022833"/>
    </source>
</evidence>
<dbReference type="InterPro" id="IPR002893">
    <property type="entry name" value="Znf_MYND"/>
</dbReference>
<keyword evidence="3" id="KW-0862">Zinc</keyword>
<dbReference type="SUPFAM" id="SSF144232">
    <property type="entry name" value="HIT/MYND zinc finger-like"/>
    <property type="match status" value="1"/>
</dbReference>
<proteinExistence type="predicted"/>
<dbReference type="Gene3D" id="6.10.140.2220">
    <property type="match status" value="1"/>
</dbReference>
<name>A0A8H3DPS0_9AGAM</name>
<feature type="domain" description="MYND-type" evidence="5">
    <location>
        <begin position="532"/>
        <end position="581"/>
    </location>
</feature>
<dbReference type="Proteomes" id="UP000663853">
    <property type="component" value="Unassembled WGS sequence"/>
</dbReference>
<comment type="caution">
    <text evidence="6">The sequence shown here is derived from an EMBL/GenBank/DDBJ whole genome shotgun (WGS) entry which is preliminary data.</text>
</comment>
<keyword evidence="1" id="KW-0479">Metal-binding</keyword>
<evidence type="ECO:0000313" key="6">
    <source>
        <dbReference type="EMBL" id="CAE6538101.1"/>
    </source>
</evidence>